<dbReference type="PANTHER" id="PTHR30482:SF17">
    <property type="entry name" value="ABC TRANSPORTER ATP-BINDING PROTEIN"/>
    <property type="match status" value="1"/>
</dbReference>
<evidence type="ECO:0000256" key="1">
    <source>
        <dbReference type="ARBA" id="ARBA00004429"/>
    </source>
</evidence>
<keyword evidence="8" id="KW-1185">Reference proteome</keyword>
<dbReference type="Pfam" id="PF02653">
    <property type="entry name" value="BPD_transp_2"/>
    <property type="match status" value="1"/>
</dbReference>
<dbReference type="CDD" id="cd06581">
    <property type="entry name" value="TM_PBP1_LivM_like"/>
    <property type="match status" value="1"/>
</dbReference>
<geneLocation type="plasmid" evidence="7 8">
    <name>unnamed1</name>
</geneLocation>
<evidence type="ECO:0000313" key="7">
    <source>
        <dbReference type="EMBL" id="XAF56106.1"/>
    </source>
</evidence>
<dbReference type="PANTHER" id="PTHR30482">
    <property type="entry name" value="HIGH-AFFINITY BRANCHED-CHAIN AMINO ACID TRANSPORT SYSTEM PERMEASE"/>
    <property type="match status" value="1"/>
</dbReference>
<comment type="subcellular location">
    <subcellularLocation>
        <location evidence="1">Cell inner membrane</location>
        <topology evidence="1">Multi-pass membrane protein</topology>
    </subcellularLocation>
</comment>
<sequence>MIFEKRTERIIVPMFFMVALFAPLFLESNSFFVGKVTTIIILSIFVMSLDFLVGRVGLITLGHALFYGMGGYLFVILSPEYEAVNFWVYTLYICSISALIALVTGAMILRTKGVYFLMITLALSQMMFYYFFDSLEYGGGDGMFIFVRPETSIFGLSFLDLDDPQHFYYLALFSLFNTLVFFKVVLRSRFGRVVEAAKQNPDRTEALGYNIFAFRLTCYVIGSALGAYAGFLFALQFGFVNPSFFTWEMSGMALVMSILGGSGTIYGAILGTFTYEGLQYFFEHLTKEWLLFMGSAIILMVILLRKGIAGYLEKLLEK</sequence>
<keyword evidence="5 6" id="KW-0472">Membrane</keyword>
<keyword evidence="7" id="KW-0614">Plasmid</keyword>
<feature type="transmembrane region" description="Helical" evidence="6">
    <location>
        <begin position="114"/>
        <end position="132"/>
    </location>
</feature>
<reference evidence="7 8" key="1">
    <citation type="submission" date="2024-04" db="EMBL/GenBank/DDBJ databases">
        <title>Marinobacter sp. SBY-1.</title>
        <authorList>
            <person name="Pan C."/>
        </authorList>
    </citation>
    <scope>NUCLEOTIDE SEQUENCE [LARGE SCALE GENOMIC DNA]</scope>
    <source>
        <strain evidence="7 8">SBY-1</strain>
        <plasmid evidence="7 8">unnamed1</plasmid>
    </source>
</reference>
<feature type="transmembrane region" description="Helical" evidence="6">
    <location>
        <begin position="32"/>
        <end position="49"/>
    </location>
</feature>
<gene>
    <name evidence="7" type="ORF">AAGT77_19460</name>
</gene>
<feature type="transmembrane region" description="Helical" evidence="6">
    <location>
        <begin position="56"/>
        <end position="77"/>
    </location>
</feature>
<feature type="transmembrane region" description="Helical" evidence="6">
    <location>
        <begin position="89"/>
        <end position="109"/>
    </location>
</feature>
<feature type="transmembrane region" description="Helical" evidence="6">
    <location>
        <begin position="167"/>
        <end position="186"/>
    </location>
</feature>
<feature type="transmembrane region" description="Helical" evidence="6">
    <location>
        <begin position="290"/>
        <end position="312"/>
    </location>
</feature>
<dbReference type="InterPro" id="IPR001851">
    <property type="entry name" value="ABC_transp_permease"/>
</dbReference>
<evidence type="ECO:0000256" key="4">
    <source>
        <dbReference type="ARBA" id="ARBA00022989"/>
    </source>
</evidence>
<keyword evidence="2" id="KW-1003">Cell membrane</keyword>
<keyword evidence="3 6" id="KW-0812">Transmembrane</keyword>
<feature type="transmembrane region" description="Helical" evidence="6">
    <location>
        <begin position="254"/>
        <end position="278"/>
    </location>
</feature>
<feature type="transmembrane region" description="Helical" evidence="6">
    <location>
        <begin position="7"/>
        <end position="26"/>
    </location>
</feature>
<evidence type="ECO:0000256" key="5">
    <source>
        <dbReference type="ARBA" id="ARBA00023136"/>
    </source>
</evidence>
<name>A0ABZ3E9E7_9GAMM</name>
<protein>
    <submittedName>
        <fullName evidence="7">Branched-chain amino acid ABC transporter permease</fullName>
    </submittedName>
</protein>
<feature type="transmembrane region" description="Helical" evidence="6">
    <location>
        <begin position="207"/>
        <end position="234"/>
    </location>
</feature>
<keyword evidence="4 6" id="KW-1133">Transmembrane helix</keyword>
<evidence type="ECO:0000256" key="6">
    <source>
        <dbReference type="SAM" id="Phobius"/>
    </source>
</evidence>
<proteinExistence type="predicted"/>
<evidence type="ECO:0000256" key="2">
    <source>
        <dbReference type="ARBA" id="ARBA00022475"/>
    </source>
</evidence>
<dbReference type="InterPro" id="IPR043428">
    <property type="entry name" value="LivM-like"/>
</dbReference>
<dbReference type="RefSeq" id="WP_126813360.1">
    <property type="nucleotide sequence ID" value="NZ_CP152381.1"/>
</dbReference>
<dbReference type="Proteomes" id="UP001445268">
    <property type="component" value="Plasmid unnamed1"/>
</dbReference>
<organism evidence="7 8">
    <name type="scientific">Marinobacter alkaliphilus</name>
    <dbReference type="NCBI Taxonomy" id="254719"/>
    <lineage>
        <taxon>Bacteria</taxon>
        <taxon>Pseudomonadati</taxon>
        <taxon>Pseudomonadota</taxon>
        <taxon>Gammaproteobacteria</taxon>
        <taxon>Pseudomonadales</taxon>
        <taxon>Marinobacteraceae</taxon>
        <taxon>Marinobacter</taxon>
    </lineage>
</organism>
<evidence type="ECO:0000256" key="3">
    <source>
        <dbReference type="ARBA" id="ARBA00022692"/>
    </source>
</evidence>
<accession>A0ABZ3E9E7</accession>
<evidence type="ECO:0000313" key="8">
    <source>
        <dbReference type="Proteomes" id="UP001445268"/>
    </source>
</evidence>
<dbReference type="EMBL" id="CP152381">
    <property type="protein sequence ID" value="XAF56106.1"/>
    <property type="molecule type" value="Genomic_DNA"/>
</dbReference>